<organism evidence="4 5">
    <name type="scientific">Hungatella hominis</name>
    <dbReference type="NCBI Taxonomy" id="2763050"/>
    <lineage>
        <taxon>Bacteria</taxon>
        <taxon>Bacillati</taxon>
        <taxon>Bacillota</taxon>
        <taxon>Clostridia</taxon>
        <taxon>Lachnospirales</taxon>
        <taxon>Lachnospiraceae</taxon>
        <taxon>Hungatella</taxon>
    </lineage>
</organism>
<keyword evidence="5" id="KW-1185">Reference proteome</keyword>
<protein>
    <submittedName>
        <fullName evidence="4">Sulfatase-like hydrolase/transferase</fullName>
    </submittedName>
</protein>
<dbReference type="Gene3D" id="3.40.720.10">
    <property type="entry name" value="Alkaline Phosphatase, subunit A"/>
    <property type="match status" value="1"/>
</dbReference>
<feature type="domain" description="Sulfatase N-terminal" evidence="3">
    <location>
        <begin position="4"/>
        <end position="329"/>
    </location>
</feature>
<evidence type="ECO:0000256" key="1">
    <source>
        <dbReference type="ARBA" id="ARBA00008779"/>
    </source>
</evidence>
<evidence type="ECO:0000313" key="4">
    <source>
        <dbReference type="EMBL" id="MBC5712020.1"/>
    </source>
</evidence>
<dbReference type="Proteomes" id="UP000634672">
    <property type="component" value="Unassembled WGS sequence"/>
</dbReference>
<dbReference type="PANTHER" id="PTHR42693:SF53">
    <property type="entry name" value="ENDO-4-O-SULFATASE"/>
    <property type="match status" value="1"/>
</dbReference>
<dbReference type="InterPro" id="IPR050738">
    <property type="entry name" value="Sulfatase"/>
</dbReference>
<name>A0ABR7HFV7_9FIRM</name>
<reference evidence="4 5" key="1">
    <citation type="submission" date="2020-08" db="EMBL/GenBank/DDBJ databases">
        <title>Genome public.</title>
        <authorList>
            <person name="Liu C."/>
            <person name="Sun Q."/>
        </authorList>
    </citation>
    <scope>NUCLEOTIDE SEQUENCE [LARGE SCALE GENOMIC DNA]</scope>
    <source>
        <strain evidence="4 5">NSJ-66</strain>
    </source>
</reference>
<dbReference type="SUPFAM" id="SSF53649">
    <property type="entry name" value="Alkaline phosphatase-like"/>
    <property type="match status" value="1"/>
</dbReference>
<evidence type="ECO:0000256" key="2">
    <source>
        <dbReference type="ARBA" id="ARBA00022801"/>
    </source>
</evidence>
<dbReference type="InterPro" id="IPR017850">
    <property type="entry name" value="Alkaline_phosphatase_core_sf"/>
</dbReference>
<keyword evidence="2" id="KW-0378">Hydrolase</keyword>
<comment type="caution">
    <text evidence="4">The sequence shown here is derived from an EMBL/GenBank/DDBJ whole genome shotgun (WGS) entry which is preliminary data.</text>
</comment>
<evidence type="ECO:0000259" key="3">
    <source>
        <dbReference type="Pfam" id="PF00884"/>
    </source>
</evidence>
<accession>A0ABR7HFV7</accession>
<gene>
    <name evidence="4" type="ORF">H8S75_29280</name>
</gene>
<evidence type="ECO:0000313" key="5">
    <source>
        <dbReference type="Proteomes" id="UP000634672"/>
    </source>
</evidence>
<dbReference type="CDD" id="cd16148">
    <property type="entry name" value="sulfatase_like"/>
    <property type="match status" value="1"/>
</dbReference>
<dbReference type="PANTHER" id="PTHR42693">
    <property type="entry name" value="ARYLSULFATASE FAMILY MEMBER"/>
    <property type="match status" value="1"/>
</dbReference>
<proteinExistence type="inferred from homology"/>
<dbReference type="Pfam" id="PF00884">
    <property type="entry name" value="Sulfatase"/>
    <property type="match status" value="1"/>
</dbReference>
<comment type="similarity">
    <text evidence="1">Belongs to the sulfatase family.</text>
</comment>
<dbReference type="EMBL" id="JACOPB010000024">
    <property type="protein sequence ID" value="MBC5712020.1"/>
    <property type="molecule type" value="Genomic_DNA"/>
</dbReference>
<dbReference type="InterPro" id="IPR000917">
    <property type="entry name" value="Sulfatase_N"/>
</dbReference>
<dbReference type="RefSeq" id="WP_187024532.1">
    <property type="nucleotide sequence ID" value="NZ_JACOPB010000024.1"/>
</dbReference>
<sequence length="510" mass="59000">MKAFLILIDSLNRHFLPCYNPASRVAAEHLTGFSEENITFDSHYVASAPCMPARRDIFTGRINFLERNWGGMEPFDITLIGTLREHGIFTHITTDHPHYFEIGGENYCQMFHTWNFERGQEGDVWVSRVKGSDIPEPHYGKVNSQNQLNRLAYTKEEEYPTPRTFRSACDWIDSNRGADDYFMMVEAFDPHEPFDCTENYKELYPDTYDGPYFDWPSYRALDEETPEAMEHLRNEYSATLTMMDHWFGRFIQKLKDTGIYEESLIVVTSDHGHMLGEHGFAAKNFMPAYQELVHIPLLVHLPGSAYGGKRISSLTQNIDLMPTFLEHFKIETPKTVLGKSLLPVIPHDTPVRDQAIYGWFGKAVNVTDGTHTYFRAPVSEDNQPCFTYGAMPTTFLQYWDVKPGDYEAGAFLPYTDYPVFKVRFRVEGHYPECPEGLDYVRENLLFDIWSDPHQNRPLKDEALEAEMIGKLCAALREYQAPAEQWKRLGIESCSEEIRGDTNEETKCYYD</sequence>